<dbReference type="EMBL" id="FNIX01000002">
    <property type="protein sequence ID" value="SDO45318.1"/>
    <property type="molecule type" value="Genomic_DNA"/>
</dbReference>
<dbReference type="Proteomes" id="UP000199691">
    <property type="component" value="Unassembled WGS sequence"/>
</dbReference>
<evidence type="ECO:0000313" key="2">
    <source>
        <dbReference type="EMBL" id="SDO45318.1"/>
    </source>
</evidence>
<feature type="chain" id="PRO_5011558165" evidence="1">
    <location>
        <begin position="25"/>
        <end position="927"/>
    </location>
</feature>
<dbReference type="OrthoDB" id="324838at2"/>
<feature type="signal peptide" evidence="1">
    <location>
        <begin position="1"/>
        <end position="24"/>
    </location>
</feature>
<dbReference type="STRING" id="641025.SAMN05421507_102576"/>
<accession>A0A1H0JNJ6</accession>
<gene>
    <name evidence="2" type="ORF">SAMN05421507_102576</name>
</gene>
<keyword evidence="1" id="KW-0732">Signal</keyword>
<organism evidence="2 3">
    <name type="scientific">Lentzea jiangxiensis</name>
    <dbReference type="NCBI Taxonomy" id="641025"/>
    <lineage>
        <taxon>Bacteria</taxon>
        <taxon>Bacillati</taxon>
        <taxon>Actinomycetota</taxon>
        <taxon>Actinomycetes</taxon>
        <taxon>Pseudonocardiales</taxon>
        <taxon>Pseudonocardiaceae</taxon>
        <taxon>Lentzea</taxon>
    </lineage>
</organism>
<proteinExistence type="predicted"/>
<reference evidence="3" key="1">
    <citation type="submission" date="2016-10" db="EMBL/GenBank/DDBJ databases">
        <authorList>
            <person name="Varghese N."/>
            <person name="Submissions S."/>
        </authorList>
    </citation>
    <scope>NUCLEOTIDE SEQUENCE [LARGE SCALE GENOMIC DNA]</scope>
    <source>
        <strain evidence="3">CGMCC 4.6609</strain>
    </source>
</reference>
<dbReference type="RefSeq" id="WP_090096547.1">
    <property type="nucleotide sequence ID" value="NZ_FNIX01000002.1"/>
</dbReference>
<dbReference type="AlphaFoldDB" id="A0A1H0JNJ6"/>
<evidence type="ECO:0000313" key="3">
    <source>
        <dbReference type="Proteomes" id="UP000199691"/>
    </source>
</evidence>
<dbReference type="NCBIfam" id="NF033679">
    <property type="entry name" value="DNRLRE_dom"/>
    <property type="match status" value="1"/>
</dbReference>
<evidence type="ECO:0000256" key="1">
    <source>
        <dbReference type="SAM" id="SignalP"/>
    </source>
</evidence>
<name>A0A1H0JNJ6_9PSEU</name>
<sequence>MKKRLSKRIAAASAAVLLLTSAQAAVPPAGMAARPACPAELTDPMSAAMAARACDGRVEVLSQRTETARVWARPEGGFSTEIHAGPVRYRDNGAWRDVDLTLRQTADGAVEPVGHPRGLRFSGATTSSGERVLARVETGDDSVSTLWTGPLPVPVLDANKATYREVRPGVDLVLTATRLGFEQSLVVKDRTAAAQVATLTMPLRSKDLSFEADGPVSFAIRDGRTVVGRVPTPVMWDSSVGTSGERAREKELAVQALSRGSARSAVDLSLAADRSWLQDRETRYPVTLDRQVELDPTSDTIVRSDQLSTSGKPDHSGADYLAYGKATSYLARSFMQWPAAQLSGARITGATLNLWNWYSGSCSQTGWLVWDTAPYTNPIYWDTAPALLSNDGYSTRTAGFSPACDDAWVSAAVVPLFQRAADAGKPTVFMGLTSYNESNPSLSWKQVRSLQAPDSSKIPVVRIDYEYPPQSGLYRYGVNYPYGVGAVDYAYSAEHGMWKNVDGLTYGHNYYKEFFIPGRVEKEWKPPHDVNRTALQIAAGEAGARYTAKDANEHLLFDANRDDVLDQPTGGHAFHEHAGRSRNGEVPSGQIPFHNFWFDDNWLARHMAQAYGRQQPNGLSDLGGPRDHVRWRVLSGDQNWYPYDSVAGIDPDHVDRLALDGLFYLSKGPQQTALDKWSRILAKAGSFFDFSTRLHTYPSLHENYHVGLAKLLVDQILAHHSGLTAVQRAELTLHSVSLRGLIIQKQQRMGGTGALLGWTTATDLAANPRSLMNTESLAVNALALGAGAKQTYSPGQAPLQTAAGGNYLRTPSGLLQALPGTSSAGHMTYGPNHALAPGSYNVEFVLRSITPASGSQVANIEVYDARTRGPVTPIRILRAEDFATGGTYDRFVRFTVPITVASADNSLEFRVWWYGSSPLDVAEIRVR</sequence>
<keyword evidence="3" id="KW-1185">Reference proteome</keyword>
<protein>
    <submittedName>
        <fullName evidence="2">Uncharacterized protein</fullName>
    </submittedName>
</protein>